<dbReference type="AlphaFoldDB" id="A0A6A5XJ80"/>
<sequence>MTRIALSASALIKTNKTASKIAPNDKIQNHRRHNGSHKEKRHLSHLQKLQKRKLRIQKPPRQDSKQLELEKEERFGGVTTPASLPVSSTTFTYFCCRDCPCPQGVFDYPVDSCVQCGHNMDSHDEQDHAWKIECDYACKRQGLVESVLEMARNRRVVVIRATPMVGKTTLLRLFSYHIVMHERDLEPVYIEWRHQNNPDRGKLPYEKYLQREASEWRDHNKAYRPNNPNARTIYLIDEAQGSYEEEHFWGTTLKHPNTRSSSLFVLVCLYGAHGISRTLQPHIESQAQRMDRIHRVELRPKGDNKQFMLFRPEETRETIRKWALQHKFDLLDGTSQKLIRIRFACRRLCPGTELSTGVKSLSLQETCINAIERFSPSVLKSRTKLTRHGSRILEAVYHEEMYCCLAHELRSLPIFTQYAHNDEGRIDLYILEKKWGIELLQGGNTATITEHAARFRSGGKYHAWNIIDDYIVINFCSPLTITAKQIIDADVKPHILQVAIDPEKYTAEVYTWDKMLLQTLVLGEGRQRHKKLDDNLYLDEAEEQRRVNEKLRQHNVDLEQHNVDLEQQKEELEQQKEELEQQKEELRQQKEELQRKYKELQASSGGI</sequence>
<feature type="region of interest" description="Disordered" evidence="1">
    <location>
        <begin position="17"/>
        <end position="72"/>
    </location>
</feature>
<dbReference type="RefSeq" id="XP_033381230.1">
    <property type="nucleotide sequence ID" value="XM_033533355.1"/>
</dbReference>
<name>A0A6A5XJ80_9PLEO</name>
<dbReference type="Proteomes" id="UP000799778">
    <property type="component" value="Unassembled WGS sequence"/>
</dbReference>
<keyword evidence="3" id="KW-1185">Reference proteome</keyword>
<feature type="compositionally biased region" description="Basic residues" evidence="1">
    <location>
        <begin position="29"/>
        <end position="58"/>
    </location>
</feature>
<protein>
    <submittedName>
        <fullName evidence="2">Uncharacterized protein</fullName>
    </submittedName>
</protein>
<dbReference type="GeneID" id="54290752"/>
<dbReference type="EMBL" id="ML978072">
    <property type="protein sequence ID" value="KAF2012891.1"/>
    <property type="molecule type" value="Genomic_DNA"/>
</dbReference>
<feature type="region of interest" description="Disordered" evidence="1">
    <location>
        <begin position="558"/>
        <end position="607"/>
    </location>
</feature>
<reference evidence="2" key="1">
    <citation type="journal article" date="2020" name="Stud. Mycol.">
        <title>101 Dothideomycetes genomes: a test case for predicting lifestyles and emergence of pathogens.</title>
        <authorList>
            <person name="Haridas S."/>
            <person name="Albert R."/>
            <person name="Binder M."/>
            <person name="Bloem J."/>
            <person name="Labutti K."/>
            <person name="Salamov A."/>
            <person name="Andreopoulos B."/>
            <person name="Baker S."/>
            <person name="Barry K."/>
            <person name="Bills G."/>
            <person name="Bluhm B."/>
            <person name="Cannon C."/>
            <person name="Castanera R."/>
            <person name="Culley D."/>
            <person name="Daum C."/>
            <person name="Ezra D."/>
            <person name="Gonzalez J."/>
            <person name="Henrissat B."/>
            <person name="Kuo A."/>
            <person name="Liang C."/>
            <person name="Lipzen A."/>
            <person name="Lutzoni F."/>
            <person name="Magnuson J."/>
            <person name="Mondo S."/>
            <person name="Nolan M."/>
            <person name="Ohm R."/>
            <person name="Pangilinan J."/>
            <person name="Park H.-J."/>
            <person name="Ramirez L."/>
            <person name="Alfaro M."/>
            <person name="Sun H."/>
            <person name="Tritt A."/>
            <person name="Yoshinaga Y."/>
            <person name="Zwiers L.-H."/>
            <person name="Turgeon B."/>
            <person name="Goodwin S."/>
            <person name="Spatafora J."/>
            <person name="Crous P."/>
            <person name="Grigoriev I."/>
        </authorList>
    </citation>
    <scope>NUCLEOTIDE SEQUENCE</scope>
    <source>
        <strain evidence="2">CBS 175.79</strain>
    </source>
</reference>
<evidence type="ECO:0000256" key="1">
    <source>
        <dbReference type="SAM" id="MobiDB-lite"/>
    </source>
</evidence>
<accession>A0A6A5XJ80</accession>
<evidence type="ECO:0000313" key="2">
    <source>
        <dbReference type="EMBL" id="KAF2012891.1"/>
    </source>
</evidence>
<dbReference type="InterPro" id="IPR027417">
    <property type="entry name" value="P-loop_NTPase"/>
</dbReference>
<feature type="compositionally biased region" description="Basic and acidic residues" evidence="1">
    <location>
        <begin position="60"/>
        <end position="72"/>
    </location>
</feature>
<organism evidence="2 3">
    <name type="scientific">Aaosphaeria arxii CBS 175.79</name>
    <dbReference type="NCBI Taxonomy" id="1450172"/>
    <lineage>
        <taxon>Eukaryota</taxon>
        <taxon>Fungi</taxon>
        <taxon>Dikarya</taxon>
        <taxon>Ascomycota</taxon>
        <taxon>Pezizomycotina</taxon>
        <taxon>Dothideomycetes</taxon>
        <taxon>Pleosporomycetidae</taxon>
        <taxon>Pleosporales</taxon>
        <taxon>Pleosporales incertae sedis</taxon>
        <taxon>Aaosphaeria</taxon>
    </lineage>
</organism>
<dbReference type="Gene3D" id="3.40.50.300">
    <property type="entry name" value="P-loop containing nucleotide triphosphate hydrolases"/>
    <property type="match status" value="1"/>
</dbReference>
<dbReference type="OrthoDB" id="2364732at2759"/>
<evidence type="ECO:0000313" key="3">
    <source>
        <dbReference type="Proteomes" id="UP000799778"/>
    </source>
</evidence>
<dbReference type="SUPFAM" id="SSF52540">
    <property type="entry name" value="P-loop containing nucleoside triphosphate hydrolases"/>
    <property type="match status" value="1"/>
</dbReference>
<feature type="compositionally biased region" description="Basic and acidic residues" evidence="1">
    <location>
        <begin position="558"/>
        <end position="599"/>
    </location>
</feature>
<proteinExistence type="predicted"/>
<gene>
    <name evidence="2" type="ORF">BU24DRAFT_484753</name>
</gene>